<dbReference type="InterPro" id="IPR021836">
    <property type="entry name" value="DUF3429"/>
</dbReference>
<gene>
    <name evidence="2" type="ORF">KARMA_3996</name>
</gene>
<evidence type="ECO:0000313" key="2">
    <source>
        <dbReference type="EMBL" id="SCM69754.1"/>
    </source>
</evidence>
<feature type="transmembrane region" description="Helical" evidence="1">
    <location>
        <begin position="79"/>
        <end position="96"/>
    </location>
</feature>
<dbReference type="Pfam" id="PF11911">
    <property type="entry name" value="DUF3429"/>
    <property type="match status" value="1"/>
</dbReference>
<keyword evidence="1" id="KW-0812">Transmembrane</keyword>
<feature type="transmembrane region" description="Helical" evidence="1">
    <location>
        <begin position="102"/>
        <end position="122"/>
    </location>
</feature>
<keyword evidence="1" id="KW-1133">Transmembrane helix</keyword>
<protein>
    <submittedName>
        <fullName evidence="2">Putative membrane protein</fullName>
    </submittedName>
</protein>
<dbReference type="PROSITE" id="PS51257">
    <property type="entry name" value="PROKAR_LIPOPROTEIN"/>
    <property type="match status" value="1"/>
</dbReference>
<proteinExistence type="predicted"/>
<feature type="transmembrane region" description="Helical" evidence="1">
    <location>
        <begin position="129"/>
        <end position="150"/>
    </location>
</feature>
<name>A0A1M4N6U6_9RHOB</name>
<dbReference type="PANTHER" id="PTHR15887">
    <property type="entry name" value="TRANSMEMBRANE PROTEIN 69"/>
    <property type="match status" value="1"/>
</dbReference>
<reference evidence="3" key="1">
    <citation type="submission" date="2016-09" db="EMBL/GenBank/DDBJ databases">
        <authorList>
            <person name="Wibberg D."/>
        </authorList>
    </citation>
    <scope>NUCLEOTIDE SEQUENCE [LARGE SCALE GENOMIC DNA]</scope>
</reference>
<dbReference type="PANTHER" id="PTHR15887:SF1">
    <property type="entry name" value="TRANSMEMBRANE PROTEIN 69"/>
    <property type="match status" value="1"/>
</dbReference>
<dbReference type="AlphaFoldDB" id="A0A1M4N6U6"/>
<evidence type="ECO:0000313" key="3">
    <source>
        <dbReference type="Proteomes" id="UP000184085"/>
    </source>
</evidence>
<feature type="transmembrane region" description="Helical" evidence="1">
    <location>
        <begin position="46"/>
        <end position="67"/>
    </location>
</feature>
<dbReference type="Proteomes" id="UP000184085">
    <property type="component" value="Unassembled WGS sequence"/>
</dbReference>
<accession>A0A1M4N6U6</accession>
<dbReference type="RefSeq" id="WP_072709700.1">
    <property type="nucleotide sequence ID" value="NZ_FMJB01000066.1"/>
</dbReference>
<keyword evidence="1" id="KW-0472">Membrane</keyword>
<evidence type="ECO:0000256" key="1">
    <source>
        <dbReference type="SAM" id="Phobius"/>
    </source>
</evidence>
<dbReference type="EMBL" id="FMJB01000066">
    <property type="protein sequence ID" value="SCM69754.1"/>
    <property type="molecule type" value="Genomic_DNA"/>
</dbReference>
<keyword evidence="3" id="KW-1185">Reference proteome</keyword>
<sequence>MTRIPLPALILGFAGVIPFAWGAACILYPELNEWSLMTLGSRMSAPYIQLSYGLIVLCFISGILWGFSATVEDDTLRAYGLGLSCLPTIWAFFMVGDGTMNSAINLIVGFVALLALDVYYNYLGMNPKWWLQLRIMLTILVVICLGITAFA</sequence>
<organism evidence="2 3">
    <name type="scientific">Donghicola eburneus</name>
    <dbReference type="NCBI Taxonomy" id="393278"/>
    <lineage>
        <taxon>Bacteria</taxon>
        <taxon>Pseudomonadati</taxon>
        <taxon>Pseudomonadota</taxon>
        <taxon>Alphaproteobacteria</taxon>
        <taxon>Rhodobacterales</taxon>
        <taxon>Roseobacteraceae</taxon>
        <taxon>Donghicola</taxon>
    </lineage>
</organism>